<dbReference type="Gene3D" id="3.90.180.10">
    <property type="entry name" value="Medium-chain alcohol dehydrogenases, catalytic domain"/>
    <property type="match status" value="1"/>
</dbReference>
<evidence type="ECO:0000259" key="1">
    <source>
        <dbReference type="SMART" id="SM00829"/>
    </source>
</evidence>
<gene>
    <name evidence="2" type="ORF">ACFFHF_16755</name>
</gene>
<evidence type="ECO:0000313" key="2">
    <source>
        <dbReference type="EMBL" id="MFC0476855.1"/>
    </source>
</evidence>
<dbReference type="Pfam" id="PF08240">
    <property type="entry name" value="ADH_N"/>
    <property type="match status" value="1"/>
</dbReference>
<dbReference type="RefSeq" id="WP_340904156.1">
    <property type="nucleotide sequence ID" value="NZ_JBHLUU010000113.1"/>
</dbReference>
<dbReference type="SUPFAM" id="SSF50129">
    <property type="entry name" value="GroES-like"/>
    <property type="match status" value="1"/>
</dbReference>
<comment type="caution">
    <text evidence="2">The sequence shown here is derived from an EMBL/GenBank/DDBJ whole genome shotgun (WGS) entry which is preliminary data.</text>
</comment>
<protein>
    <submittedName>
        <fullName evidence="2">Zinc-binding dehydrogenase</fullName>
    </submittedName>
</protein>
<dbReference type="InterPro" id="IPR011032">
    <property type="entry name" value="GroES-like_sf"/>
</dbReference>
<dbReference type="Pfam" id="PF00107">
    <property type="entry name" value="ADH_zinc_N"/>
    <property type="match status" value="1"/>
</dbReference>
<dbReference type="Proteomes" id="UP001589738">
    <property type="component" value="Unassembled WGS sequence"/>
</dbReference>
<proteinExistence type="predicted"/>
<dbReference type="InterPro" id="IPR020843">
    <property type="entry name" value="ER"/>
</dbReference>
<feature type="domain" description="Enoyl reductase (ER)" evidence="1">
    <location>
        <begin position="10"/>
        <end position="322"/>
    </location>
</feature>
<evidence type="ECO:0000313" key="3">
    <source>
        <dbReference type="Proteomes" id="UP001589738"/>
    </source>
</evidence>
<dbReference type="SMART" id="SM00829">
    <property type="entry name" value="PKS_ER"/>
    <property type="match status" value="1"/>
</dbReference>
<dbReference type="SUPFAM" id="SSF51735">
    <property type="entry name" value="NAD(P)-binding Rossmann-fold domains"/>
    <property type="match status" value="1"/>
</dbReference>
<organism evidence="2 3">
    <name type="scientific">Robertmurraya beringensis</name>
    <dbReference type="NCBI Taxonomy" id="641660"/>
    <lineage>
        <taxon>Bacteria</taxon>
        <taxon>Bacillati</taxon>
        <taxon>Bacillota</taxon>
        <taxon>Bacilli</taxon>
        <taxon>Bacillales</taxon>
        <taxon>Bacillaceae</taxon>
        <taxon>Robertmurraya</taxon>
    </lineage>
</organism>
<dbReference type="InterPro" id="IPR013154">
    <property type="entry name" value="ADH-like_N"/>
</dbReference>
<dbReference type="InterPro" id="IPR013149">
    <property type="entry name" value="ADH-like_C"/>
</dbReference>
<keyword evidence="3" id="KW-1185">Reference proteome</keyword>
<sequence length="327" mass="35574">MRAIVLRELGGPEQFRLEKVVKPIPNTHEVLVKLKASALNRRDIYVRMGQYPCIKIPAIPGADGAGVLEDGSEVIINPAINWGKNENFYSKGFHIIGVPSDGTFADYIKVPKENIFQKPTYLSWEEAAALPLGGLTAYRALFTRGRLQKGETVLIPGIGGGVATFLLQMATAVKAKVFVTSSSDEKIKKAISMGASGGVNYKEEGWEQLLKEQMKGSADLIVDSVGGSSFSKLINLASNGGRIVSFGATAGPIPQIVMPKIFFKHLDILGSTMGSPKDFANMLKLYEEHQLRPAIDSVYSLEEVQQAQDRIEKGFNFGKVVLKISSE</sequence>
<dbReference type="PANTHER" id="PTHR45033">
    <property type="match status" value="1"/>
</dbReference>
<accession>A0ABV6KV06</accession>
<dbReference type="PANTHER" id="PTHR45033:SF3">
    <property type="entry name" value="DEHYDROGENASE, PUTATIVE (AFU_ORTHOLOGUE AFUA_2G13270)-RELATED"/>
    <property type="match status" value="1"/>
</dbReference>
<dbReference type="InterPro" id="IPR036291">
    <property type="entry name" value="NAD(P)-bd_dom_sf"/>
</dbReference>
<dbReference type="InterPro" id="IPR052711">
    <property type="entry name" value="Zinc_ADH-like"/>
</dbReference>
<reference evidence="2 3" key="1">
    <citation type="submission" date="2024-09" db="EMBL/GenBank/DDBJ databases">
        <authorList>
            <person name="Sun Q."/>
            <person name="Mori K."/>
        </authorList>
    </citation>
    <scope>NUCLEOTIDE SEQUENCE [LARGE SCALE GENOMIC DNA]</scope>
    <source>
        <strain evidence="2 3">CGMCC 1.9126</strain>
    </source>
</reference>
<name>A0ABV6KV06_9BACI</name>
<dbReference type="EMBL" id="JBHLUU010000113">
    <property type="protein sequence ID" value="MFC0476855.1"/>
    <property type="molecule type" value="Genomic_DNA"/>
</dbReference>